<dbReference type="InterPro" id="IPR003054">
    <property type="entry name" value="Keratin_II"/>
</dbReference>
<dbReference type="Gene3D" id="1.20.5.500">
    <property type="entry name" value="Single helix bin"/>
    <property type="match status" value="1"/>
</dbReference>
<dbReference type="SMART" id="SM01391">
    <property type="entry name" value="Filament"/>
    <property type="match status" value="1"/>
</dbReference>
<evidence type="ECO:0000259" key="6">
    <source>
        <dbReference type="PROSITE" id="PS51842"/>
    </source>
</evidence>
<proteinExistence type="inferred from homology"/>
<dbReference type="PROSITE" id="PS51842">
    <property type="entry name" value="IF_ROD_2"/>
    <property type="match status" value="1"/>
</dbReference>
<dbReference type="InterPro" id="IPR039008">
    <property type="entry name" value="IF_rod_dom"/>
</dbReference>
<dbReference type="GO" id="GO:0031424">
    <property type="term" value="P:keratinization"/>
    <property type="evidence" value="ECO:0007669"/>
    <property type="project" value="TreeGrafter"/>
</dbReference>
<protein>
    <submittedName>
        <fullName evidence="7">Keratin 75</fullName>
    </submittedName>
</protein>
<dbReference type="PROSITE" id="PS00226">
    <property type="entry name" value="IF_ROD_1"/>
    <property type="match status" value="1"/>
</dbReference>
<dbReference type="PRINTS" id="PR01276">
    <property type="entry name" value="TYPE2KERATIN"/>
</dbReference>
<feature type="domain" description="IF rod" evidence="6">
    <location>
        <begin position="138"/>
        <end position="437"/>
    </location>
</feature>
<dbReference type="PANTHER" id="PTHR45616">
    <property type="entry name" value="GATA-TYPE DOMAIN-CONTAINING PROTEIN"/>
    <property type="match status" value="1"/>
</dbReference>
<reference evidence="7" key="2">
    <citation type="submission" date="2025-09" db="UniProtKB">
        <authorList>
            <consortium name="Ensembl"/>
        </authorList>
    </citation>
    <scope>IDENTIFICATION</scope>
</reference>
<evidence type="ECO:0000256" key="4">
    <source>
        <dbReference type="SAM" id="Coils"/>
    </source>
</evidence>
<feature type="coiled-coil region" evidence="4">
    <location>
        <begin position="335"/>
        <end position="415"/>
    </location>
</feature>
<dbReference type="Gene3D" id="1.20.5.1160">
    <property type="entry name" value="Vasodilator-stimulated phosphoprotein"/>
    <property type="match status" value="2"/>
</dbReference>
<dbReference type="Pfam" id="PF00038">
    <property type="entry name" value="Filament"/>
    <property type="match status" value="1"/>
</dbReference>
<evidence type="ECO:0000313" key="8">
    <source>
        <dbReference type="Proteomes" id="UP000694404"/>
    </source>
</evidence>
<feature type="coiled-coil region" evidence="4">
    <location>
        <begin position="135"/>
        <end position="162"/>
    </location>
</feature>
<dbReference type="PANTHER" id="PTHR45616:SF19">
    <property type="entry name" value="KERATIN 90"/>
    <property type="match status" value="1"/>
</dbReference>
<dbReference type="Proteomes" id="UP000694404">
    <property type="component" value="Unplaced"/>
</dbReference>
<evidence type="ECO:0000256" key="5">
    <source>
        <dbReference type="SAM" id="MobiDB-lite"/>
    </source>
</evidence>
<dbReference type="Ensembl" id="ENSCABT00000009932.1">
    <property type="protein sequence ID" value="ENSCABP00000009059.1"/>
    <property type="gene ID" value="ENSCABG00000006440.1"/>
</dbReference>
<dbReference type="InterPro" id="IPR032444">
    <property type="entry name" value="Keratin_2_head"/>
</dbReference>
<dbReference type="GeneTree" id="ENSGT00940000155862"/>
<evidence type="ECO:0000256" key="2">
    <source>
        <dbReference type="ARBA" id="ARBA00023054"/>
    </source>
</evidence>
<keyword evidence="8" id="KW-1185">Reference proteome</keyword>
<gene>
    <name evidence="7" type="primary">KRT75</name>
</gene>
<dbReference type="SUPFAM" id="SSF64593">
    <property type="entry name" value="Intermediate filament protein, coiled coil region"/>
    <property type="match status" value="2"/>
</dbReference>
<dbReference type="GO" id="GO:0005615">
    <property type="term" value="C:extracellular space"/>
    <property type="evidence" value="ECO:0007669"/>
    <property type="project" value="TreeGrafter"/>
</dbReference>
<keyword evidence="1 3" id="KW-0403">Intermediate filament</keyword>
<dbReference type="GO" id="GO:0030280">
    <property type="term" value="F:structural constituent of skin epidermis"/>
    <property type="evidence" value="ECO:0007669"/>
    <property type="project" value="TreeGrafter"/>
</dbReference>
<evidence type="ECO:0000313" key="7">
    <source>
        <dbReference type="Ensembl" id="ENSCABP00000009059.1"/>
    </source>
</evidence>
<dbReference type="FunFam" id="1.20.5.170:FF:000004">
    <property type="entry name" value="Keratin, type II cytoskeletal 5"/>
    <property type="match status" value="1"/>
</dbReference>
<evidence type="ECO:0000256" key="1">
    <source>
        <dbReference type="ARBA" id="ARBA00022754"/>
    </source>
</evidence>
<dbReference type="FunFam" id="1.20.5.500:FF:000001">
    <property type="entry name" value="Type II keratin 23"/>
    <property type="match status" value="1"/>
</dbReference>
<keyword evidence="2 4" id="KW-0175">Coiled coil</keyword>
<dbReference type="Gene3D" id="1.20.5.170">
    <property type="match status" value="1"/>
</dbReference>
<dbReference type="Pfam" id="PF16208">
    <property type="entry name" value="Keratin_2_head"/>
    <property type="match status" value="1"/>
</dbReference>
<accession>A0A8C0GGQ4</accession>
<sequence length="509" mass="55131">MAQKTISIKSGGATRNFSASSAVIPGSRTSFSSISVSRGGGGGLGRVSGGGFGSRSFHGLGGNKRISVSGGYRAIRSGYGYGLGYGGAGYRIGGAGYEFGGGFAPSTGGIHEVTVNQNLLAPLNLEIDPTIQKVRKEEKEQIKTLNNKFASFIDKVRFLEQQNKVLETKWCLLQEQKTAKSNIEPMFEAYISNLRRQLESLGSERLRLDGELKKMQDTVEDFRISPSLFLCFQDVDTAYMNKVELEAKVDALTDEINFLRALYEAELAHLQSQISDTSVVLSMDNSRNLDLDGIIAEVKAQYEDIANRSRAEAESWYQTKYEELQLTAGRHGDDLQNTKIEISEMNRMIQRLHSEIDNVKKQCASLQTAIADAEHRGELALKDAQAKLAELEEALQKAKADMARQLREYQELMNVKLALDIEIATYRKLLEGEESRWVVNTLDSYGTGGGLGVGVGLGNAAGLGYGIGGSSFSASSGRGLVGGFSAGGGSSSSMKIVSKTTSTKKSIRS</sequence>
<organism evidence="7 8">
    <name type="scientific">Chelonoidis abingdonii</name>
    <name type="common">Abingdon island giant tortoise</name>
    <name type="synonym">Testudo abingdonii</name>
    <dbReference type="NCBI Taxonomy" id="106734"/>
    <lineage>
        <taxon>Eukaryota</taxon>
        <taxon>Metazoa</taxon>
        <taxon>Chordata</taxon>
        <taxon>Craniata</taxon>
        <taxon>Vertebrata</taxon>
        <taxon>Euteleostomi</taxon>
        <taxon>Archelosauria</taxon>
        <taxon>Testudinata</taxon>
        <taxon>Testudines</taxon>
        <taxon>Cryptodira</taxon>
        <taxon>Durocryptodira</taxon>
        <taxon>Testudinoidea</taxon>
        <taxon>Testudinidae</taxon>
        <taxon>Chelonoidis</taxon>
    </lineage>
</organism>
<feature type="coiled-coil region" evidence="4">
    <location>
        <begin position="235"/>
        <end position="262"/>
    </location>
</feature>
<comment type="similarity">
    <text evidence="3">Belongs to the intermediate filament family.</text>
</comment>
<dbReference type="GO" id="GO:0045095">
    <property type="term" value="C:keratin filament"/>
    <property type="evidence" value="ECO:0007669"/>
    <property type="project" value="InterPro"/>
</dbReference>
<evidence type="ECO:0000256" key="3">
    <source>
        <dbReference type="RuleBase" id="RU000685"/>
    </source>
</evidence>
<reference evidence="7" key="1">
    <citation type="submission" date="2025-08" db="UniProtKB">
        <authorList>
            <consortium name="Ensembl"/>
        </authorList>
    </citation>
    <scope>IDENTIFICATION</scope>
</reference>
<dbReference type="AlphaFoldDB" id="A0A8C0GGQ4"/>
<name>A0A8C0GGQ4_CHEAB</name>
<dbReference type="InterPro" id="IPR018039">
    <property type="entry name" value="IF_conserved"/>
</dbReference>
<feature type="region of interest" description="Disordered" evidence="5">
    <location>
        <begin position="486"/>
        <end position="509"/>
    </location>
</feature>
<dbReference type="GO" id="GO:0045109">
    <property type="term" value="P:intermediate filament organization"/>
    <property type="evidence" value="ECO:0007669"/>
    <property type="project" value="TreeGrafter"/>
</dbReference>
<feature type="compositionally biased region" description="Low complexity" evidence="5">
    <location>
        <begin position="491"/>
        <end position="509"/>
    </location>
</feature>